<evidence type="ECO:0000313" key="8">
    <source>
        <dbReference type="Proteomes" id="UP000199651"/>
    </source>
</evidence>
<proteinExistence type="predicted"/>
<dbReference type="InterPro" id="IPR039538">
    <property type="entry name" value="BetI_C"/>
</dbReference>
<dbReference type="InterPro" id="IPR050109">
    <property type="entry name" value="HTH-type_TetR-like_transc_reg"/>
</dbReference>
<keyword evidence="1" id="KW-0678">Repressor</keyword>
<gene>
    <name evidence="7" type="ORF">SAMN05192558_101711</name>
</gene>
<dbReference type="OrthoDB" id="3288227at2"/>
<dbReference type="PROSITE" id="PS50977">
    <property type="entry name" value="HTH_TETR_2"/>
    <property type="match status" value="1"/>
</dbReference>
<dbReference type="PRINTS" id="PR00455">
    <property type="entry name" value="HTHTETR"/>
</dbReference>
<keyword evidence="3 5" id="KW-0238">DNA-binding</keyword>
<evidence type="ECO:0000256" key="4">
    <source>
        <dbReference type="ARBA" id="ARBA00023163"/>
    </source>
</evidence>
<evidence type="ECO:0000256" key="1">
    <source>
        <dbReference type="ARBA" id="ARBA00022491"/>
    </source>
</evidence>
<dbReference type="EMBL" id="FNJB01000001">
    <property type="protein sequence ID" value="SDO03402.1"/>
    <property type="molecule type" value="Genomic_DNA"/>
</dbReference>
<accession>A0A1H0G944</accession>
<dbReference type="GO" id="GO:0000976">
    <property type="term" value="F:transcription cis-regulatory region binding"/>
    <property type="evidence" value="ECO:0007669"/>
    <property type="project" value="TreeGrafter"/>
</dbReference>
<dbReference type="InterPro" id="IPR036271">
    <property type="entry name" value="Tet_transcr_reg_TetR-rel_C_sf"/>
</dbReference>
<feature type="domain" description="HTH tetR-type" evidence="6">
    <location>
        <begin position="9"/>
        <end position="69"/>
    </location>
</feature>
<evidence type="ECO:0000313" key="7">
    <source>
        <dbReference type="EMBL" id="SDO03402.1"/>
    </source>
</evidence>
<dbReference type="Gene3D" id="1.10.357.10">
    <property type="entry name" value="Tetracycline Repressor, domain 2"/>
    <property type="match status" value="1"/>
</dbReference>
<dbReference type="SUPFAM" id="SSF48498">
    <property type="entry name" value="Tetracyclin repressor-like, C-terminal domain"/>
    <property type="match status" value="1"/>
</dbReference>
<feature type="DNA-binding region" description="H-T-H motif" evidence="5">
    <location>
        <begin position="32"/>
        <end position="51"/>
    </location>
</feature>
<keyword evidence="2" id="KW-0805">Transcription regulation</keyword>
<dbReference type="GO" id="GO:0003700">
    <property type="term" value="F:DNA-binding transcription factor activity"/>
    <property type="evidence" value="ECO:0007669"/>
    <property type="project" value="TreeGrafter"/>
</dbReference>
<dbReference type="SUPFAM" id="SSF46689">
    <property type="entry name" value="Homeodomain-like"/>
    <property type="match status" value="1"/>
</dbReference>
<evidence type="ECO:0000256" key="5">
    <source>
        <dbReference type="PROSITE-ProRule" id="PRU00335"/>
    </source>
</evidence>
<organism evidence="7 8">
    <name type="scientific">Actinokineospora alba</name>
    <dbReference type="NCBI Taxonomy" id="504798"/>
    <lineage>
        <taxon>Bacteria</taxon>
        <taxon>Bacillati</taxon>
        <taxon>Actinomycetota</taxon>
        <taxon>Actinomycetes</taxon>
        <taxon>Pseudonocardiales</taxon>
        <taxon>Pseudonocardiaceae</taxon>
        <taxon>Actinokineospora</taxon>
    </lineage>
</organism>
<dbReference type="Pfam" id="PF00440">
    <property type="entry name" value="TetR_N"/>
    <property type="match status" value="1"/>
</dbReference>
<reference evidence="8" key="1">
    <citation type="submission" date="2016-10" db="EMBL/GenBank/DDBJ databases">
        <authorList>
            <person name="Varghese N."/>
            <person name="Submissions S."/>
        </authorList>
    </citation>
    <scope>NUCLEOTIDE SEQUENCE [LARGE SCALE GENOMIC DNA]</scope>
    <source>
        <strain evidence="8">IBRC-M 10655</strain>
    </source>
</reference>
<dbReference type="STRING" id="504798.SAMN05421871_103160"/>
<dbReference type="InterPro" id="IPR001647">
    <property type="entry name" value="HTH_TetR"/>
</dbReference>
<protein>
    <submittedName>
        <fullName evidence="7">Transcriptional repressor</fullName>
    </submittedName>
</protein>
<dbReference type="AlphaFoldDB" id="A0A1H0G944"/>
<dbReference type="PANTHER" id="PTHR30055:SF234">
    <property type="entry name" value="HTH-TYPE TRANSCRIPTIONAL REGULATOR BETI"/>
    <property type="match status" value="1"/>
</dbReference>
<dbReference type="Pfam" id="PF13977">
    <property type="entry name" value="TetR_C_6"/>
    <property type="match status" value="1"/>
</dbReference>
<dbReference type="PANTHER" id="PTHR30055">
    <property type="entry name" value="HTH-TYPE TRANSCRIPTIONAL REGULATOR RUTR"/>
    <property type="match status" value="1"/>
</dbReference>
<dbReference type="Proteomes" id="UP000199651">
    <property type="component" value="Unassembled WGS sequence"/>
</dbReference>
<dbReference type="InterPro" id="IPR009057">
    <property type="entry name" value="Homeodomain-like_sf"/>
</dbReference>
<name>A0A1H0G944_9PSEU</name>
<sequence length="204" mass="22239">MVARQIRDPRSRELIIAAGRRLISTRGAAAATMRTIAAEAGVTTGSVTHYFEDKAELMGAIQRYNGRLAAERVRASVGRRRGLAAVTRAAMGLLPTDPDGVAIWRVWLAFWSDGPQRSPTAGGFGAGYRAWGELAHQHLKEAVDNGELRVDLDLRHEVSRLVTLVAGMGLLSGSDPETRDRLRRRANRMLTEHFATLRADGSVG</sequence>
<evidence type="ECO:0000256" key="3">
    <source>
        <dbReference type="ARBA" id="ARBA00023125"/>
    </source>
</evidence>
<keyword evidence="8" id="KW-1185">Reference proteome</keyword>
<keyword evidence="4" id="KW-0804">Transcription</keyword>
<evidence type="ECO:0000259" key="6">
    <source>
        <dbReference type="PROSITE" id="PS50977"/>
    </source>
</evidence>
<evidence type="ECO:0000256" key="2">
    <source>
        <dbReference type="ARBA" id="ARBA00023015"/>
    </source>
</evidence>